<dbReference type="AlphaFoldDB" id="A0A2K8KYD2"/>
<dbReference type="NCBIfam" id="NF005741">
    <property type="entry name" value="PRK07565.1"/>
    <property type="match status" value="1"/>
</dbReference>
<dbReference type="CDD" id="cd04739">
    <property type="entry name" value="DHOD_like"/>
    <property type="match status" value="1"/>
</dbReference>
<dbReference type="GO" id="GO:1990663">
    <property type="term" value="F:dihydroorotate dehydrogenase (fumarate) activity"/>
    <property type="evidence" value="ECO:0007669"/>
    <property type="project" value="UniProtKB-EC"/>
</dbReference>
<evidence type="ECO:0000256" key="6">
    <source>
        <dbReference type="ARBA" id="ARBA00023002"/>
    </source>
</evidence>
<dbReference type="GO" id="GO:0006207">
    <property type="term" value="P:'de novo' pyrimidine nucleobase biosynthetic process"/>
    <property type="evidence" value="ECO:0007669"/>
    <property type="project" value="TreeGrafter"/>
</dbReference>
<dbReference type="RefSeq" id="WP_100277802.1">
    <property type="nucleotide sequence ID" value="NZ_CP018799.1"/>
</dbReference>
<dbReference type="PANTHER" id="PTHR48109">
    <property type="entry name" value="DIHYDROOROTATE DEHYDROGENASE (QUINONE), MITOCHONDRIAL-RELATED"/>
    <property type="match status" value="1"/>
</dbReference>
<proteinExistence type="predicted"/>
<evidence type="ECO:0000256" key="5">
    <source>
        <dbReference type="ARBA" id="ARBA00022975"/>
    </source>
</evidence>
<evidence type="ECO:0000256" key="3">
    <source>
        <dbReference type="ARBA" id="ARBA00022630"/>
    </source>
</evidence>
<accession>A0A2K8KYD2</accession>
<evidence type="ECO:0000259" key="7">
    <source>
        <dbReference type="Pfam" id="PF01180"/>
    </source>
</evidence>
<keyword evidence="5" id="KW-0665">Pyrimidine biosynthesis</keyword>
<dbReference type="InterPro" id="IPR013785">
    <property type="entry name" value="Aldolase_TIM"/>
</dbReference>
<dbReference type="Proteomes" id="UP000231701">
    <property type="component" value="Chromosome"/>
</dbReference>
<evidence type="ECO:0000313" key="8">
    <source>
        <dbReference type="EMBL" id="ATX79977.1"/>
    </source>
</evidence>
<evidence type="ECO:0000256" key="2">
    <source>
        <dbReference type="ARBA" id="ARBA00004725"/>
    </source>
</evidence>
<dbReference type="GO" id="GO:0044205">
    <property type="term" value="P:'de novo' UMP biosynthetic process"/>
    <property type="evidence" value="ECO:0007669"/>
    <property type="project" value="UniProtKB-UniPathway"/>
</dbReference>
<dbReference type="InterPro" id="IPR012135">
    <property type="entry name" value="Dihydroorotate_DH_1_2"/>
</dbReference>
<keyword evidence="9" id="KW-1185">Reference proteome</keyword>
<dbReference type="PIRSF" id="PIRSF000164">
    <property type="entry name" value="DHO_oxidase"/>
    <property type="match status" value="1"/>
</dbReference>
<evidence type="ECO:0000256" key="1">
    <source>
        <dbReference type="ARBA" id="ARBA00001917"/>
    </source>
</evidence>
<evidence type="ECO:0000313" key="9">
    <source>
        <dbReference type="Proteomes" id="UP000231701"/>
    </source>
</evidence>
<dbReference type="InterPro" id="IPR005720">
    <property type="entry name" value="Dihydroorotate_DH_cat"/>
</dbReference>
<dbReference type="SUPFAM" id="SSF51395">
    <property type="entry name" value="FMN-linked oxidoreductases"/>
    <property type="match status" value="1"/>
</dbReference>
<dbReference type="InterPro" id="IPR050074">
    <property type="entry name" value="DHO_dehydrogenase"/>
</dbReference>
<gene>
    <name evidence="8" type="ORF">Ga0123461_1564</name>
</gene>
<protein>
    <submittedName>
        <fullName evidence="8">Dihydroorotate dehydrogenase (Fumarate)</fullName>
        <ecNumber evidence="8">1.3.98.1</ecNumber>
    </submittedName>
</protein>
<dbReference type="UniPathway" id="UPA00070"/>
<dbReference type="GO" id="GO:0005737">
    <property type="term" value="C:cytoplasm"/>
    <property type="evidence" value="ECO:0007669"/>
    <property type="project" value="InterPro"/>
</dbReference>
<dbReference type="OrthoDB" id="9794954at2"/>
<comment type="cofactor">
    <cofactor evidence="1">
        <name>FMN</name>
        <dbReference type="ChEBI" id="CHEBI:58210"/>
    </cofactor>
</comment>
<dbReference type="PANTHER" id="PTHR48109:SF3">
    <property type="entry name" value="SLL0744 PROTEIN"/>
    <property type="match status" value="1"/>
</dbReference>
<comment type="pathway">
    <text evidence="2">Pyrimidine metabolism; UMP biosynthesis via de novo pathway.</text>
</comment>
<keyword evidence="6 8" id="KW-0560">Oxidoreductase</keyword>
<feature type="domain" description="Dihydroorotate dehydrogenase catalytic" evidence="7">
    <location>
        <begin position="4"/>
        <end position="291"/>
    </location>
</feature>
<evidence type="ECO:0000256" key="4">
    <source>
        <dbReference type="ARBA" id="ARBA00022643"/>
    </source>
</evidence>
<dbReference type="KEGG" id="maes:Ga0123461_1564"/>
<dbReference type="EC" id="1.3.98.1" evidence="8"/>
<organism evidence="8 9">
    <name type="scientific">Mariprofundus aestuarium</name>
    <dbReference type="NCBI Taxonomy" id="1921086"/>
    <lineage>
        <taxon>Bacteria</taxon>
        <taxon>Pseudomonadati</taxon>
        <taxon>Pseudomonadota</taxon>
        <taxon>Candidatius Mariprofundia</taxon>
        <taxon>Mariprofundales</taxon>
        <taxon>Mariprofundaceae</taxon>
        <taxon>Mariprofundus</taxon>
    </lineage>
</organism>
<keyword evidence="4" id="KW-0288">FMN</keyword>
<keyword evidence="3" id="KW-0285">Flavoprotein</keyword>
<dbReference type="Gene3D" id="3.20.20.70">
    <property type="entry name" value="Aldolase class I"/>
    <property type="match status" value="1"/>
</dbReference>
<name>A0A2K8KYD2_MARES</name>
<reference evidence="8 9" key="1">
    <citation type="submission" date="2016-12" db="EMBL/GenBank/DDBJ databases">
        <title>Isolation and genomic insights into novel planktonic Zetaproteobacteria from stratified waters of the Chesapeake Bay.</title>
        <authorList>
            <person name="McAllister S.M."/>
            <person name="Kato S."/>
            <person name="Chan C.S."/>
            <person name="Chiu B.K."/>
            <person name="Field E.K."/>
        </authorList>
    </citation>
    <scope>NUCLEOTIDE SEQUENCE [LARGE SCALE GENOMIC DNA]</scope>
    <source>
        <strain evidence="8 9">CP-5</strain>
    </source>
</reference>
<sequence length="337" mass="37265">MIDLSTEYLGMKLKNPLVPSASPFAKDLSAAKRLEDAGAAAIVMNSLFEEEVNADEERLDHLMHHQDIGHFEAASYLPSGDSYKTHLESYLEQLEGLKRSLEIPVIASLNGTTPSGWISHARQLQETGADALELNVYYMPADMEQSADIVEARYIETLIELKMHIRIPVIMKLSPQFSSVGNFVKKLEKAGADGVSLFNRYYLPDIDLESLQVIPSLQLSTPVESRLAMRWIAMLYGRVNLTLAATSGIHTSEDAIKLLLAGADVTHMCSALLHHGPEYLGEVLKGIEQWMEEKEYSSVTQLKGSVSHGNATDPAAFERSNYIKVLGSFDSPGSVWR</sequence>
<dbReference type="Pfam" id="PF01180">
    <property type="entry name" value="DHO_dh"/>
    <property type="match status" value="1"/>
</dbReference>
<dbReference type="EMBL" id="CP018799">
    <property type="protein sequence ID" value="ATX79977.1"/>
    <property type="molecule type" value="Genomic_DNA"/>
</dbReference>